<reference evidence="1 2" key="1">
    <citation type="submission" date="2016-09" db="EMBL/GenBank/DDBJ databases">
        <title>Chromobacterium muskegensis sp. nov., an insecticidal bacterium isolated from Sphagnum bogs.</title>
        <authorList>
            <person name="Sparks M.E."/>
            <person name="Blackburn M.B."/>
            <person name="Gundersen-Rindal D.E."/>
            <person name="Mitchell A."/>
            <person name="Farrar R."/>
            <person name="Kuhar D."/>
        </authorList>
    </citation>
    <scope>NUCLEOTIDE SEQUENCE [LARGE SCALE GENOMIC DNA]</scope>
    <source>
        <strain evidence="1 2">37-2</strain>
    </source>
</reference>
<name>A0A1S1WU69_9NEIS</name>
<dbReference type="AlphaFoldDB" id="A0A1S1WU69"/>
<gene>
    <name evidence="1" type="ORF">BI347_20060</name>
</gene>
<dbReference type="Gene3D" id="3.40.50.300">
    <property type="entry name" value="P-loop containing nucleotide triphosphate hydrolases"/>
    <property type="match status" value="1"/>
</dbReference>
<evidence type="ECO:0000313" key="1">
    <source>
        <dbReference type="EMBL" id="OHX10806.1"/>
    </source>
</evidence>
<organism evidence="1 2">
    <name type="scientific">Chromobacterium sphagni</name>
    <dbReference type="NCBI Taxonomy" id="1903179"/>
    <lineage>
        <taxon>Bacteria</taxon>
        <taxon>Pseudomonadati</taxon>
        <taxon>Pseudomonadota</taxon>
        <taxon>Betaproteobacteria</taxon>
        <taxon>Neisseriales</taxon>
        <taxon>Chromobacteriaceae</taxon>
        <taxon>Chromobacterium</taxon>
    </lineage>
</organism>
<dbReference type="STRING" id="1903179.BI347_20060"/>
<dbReference type="Proteomes" id="UP000180088">
    <property type="component" value="Unassembled WGS sequence"/>
</dbReference>
<comment type="caution">
    <text evidence="1">The sequence shown here is derived from an EMBL/GenBank/DDBJ whole genome shotgun (WGS) entry which is preliminary data.</text>
</comment>
<sequence>MSARLLHVGQQASSQASALSAPTGLGGIVSTDQVAELILDRVKQKRQPNRSVVIFIAGPSASGKSALTGALQQRGLRFEPVKTDHFLKSFSQLAALPANHGLPVAEWPVVHGHADSFNRALADDLLQAISAGREFSYSIPANYREGVMIGGYPRGERDASGPRRQVGVPACDTYLIEGISTPHLVRDASQVLVRLDCDFDETVKRRAGRGHDSAIPAEVRVAEDRRQYEVFQQAMDALGGTVAPDIALDSSGMSAGHFQLRQAGMPLPLLRARGVD</sequence>
<dbReference type="EMBL" id="MKCS01000003">
    <property type="protein sequence ID" value="OHX10806.1"/>
    <property type="molecule type" value="Genomic_DNA"/>
</dbReference>
<dbReference type="SUPFAM" id="SSF52540">
    <property type="entry name" value="P-loop containing nucleoside triphosphate hydrolases"/>
    <property type="match status" value="1"/>
</dbReference>
<protein>
    <submittedName>
        <fullName evidence="1">Uncharacterized protein</fullName>
    </submittedName>
</protein>
<evidence type="ECO:0000313" key="2">
    <source>
        <dbReference type="Proteomes" id="UP000180088"/>
    </source>
</evidence>
<accession>A0A1S1WU69</accession>
<dbReference type="InterPro" id="IPR027417">
    <property type="entry name" value="P-loop_NTPase"/>
</dbReference>
<proteinExistence type="predicted"/>